<protein>
    <submittedName>
        <fullName evidence="1">Uncharacterized protein</fullName>
    </submittedName>
</protein>
<dbReference type="RefSeq" id="WP_005623515.1">
    <property type="nucleotide sequence ID" value="NZ_CP015230.1"/>
</dbReference>
<sequence length="208" mass="22997">MALDPVRDARGAPRYRCICDDCGREDTVAARHGRDGSDGHGQAVSKIQRLGWSYIGKRLRCGTCEAKRKVEKMAARTGQKTPAETAPREPTRVQKREIMDILNEVYDHDRQCYCGGETDDTVAKVLNVMPGWVAGIRDEFFGPGGTNDDMAALGDEIRKFMQDTQARLTAAKLEVESLEAVIGRVSSMSKTLDQIKDAVGPRNLVRVK</sequence>
<dbReference type="EMBL" id="CP015230">
    <property type="protein sequence ID" value="ANP41920.1"/>
    <property type="molecule type" value="Genomic_DNA"/>
</dbReference>
<gene>
    <name evidence="1" type="ORF">K529_014180</name>
</gene>
<evidence type="ECO:0000313" key="1">
    <source>
        <dbReference type="EMBL" id="ANP41920.1"/>
    </source>
</evidence>
<dbReference type="KEGG" id="rmb:K529_014180"/>
<name>A0A1B1A5R7_9RHOB</name>
<organism evidence="1 2">
    <name type="scientific">Tritonibacter mobilis F1926</name>
    <dbReference type="NCBI Taxonomy" id="1265309"/>
    <lineage>
        <taxon>Bacteria</taxon>
        <taxon>Pseudomonadati</taxon>
        <taxon>Pseudomonadota</taxon>
        <taxon>Alphaproteobacteria</taxon>
        <taxon>Rhodobacterales</taxon>
        <taxon>Paracoccaceae</taxon>
        <taxon>Tritonibacter</taxon>
    </lineage>
</organism>
<dbReference type="GeneID" id="28251004"/>
<dbReference type="STRING" id="1265309.K529_014180"/>
<dbReference type="Proteomes" id="UP000013243">
    <property type="component" value="Chromosome"/>
</dbReference>
<dbReference type="OrthoDB" id="7853821at2"/>
<dbReference type="AlphaFoldDB" id="A0A1B1A5R7"/>
<reference evidence="1 2" key="1">
    <citation type="journal article" date="2016" name="ISME J.">
        <title>Global occurrence and heterogeneity of the Roseobacter-clade species Ruegeria mobilis.</title>
        <authorList>
            <person name="Sonnenschein E."/>
            <person name="Gram L."/>
        </authorList>
    </citation>
    <scope>NUCLEOTIDE SEQUENCE [LARGE SCALE GENOMIC DNA]</scope>
    <source>
        <strain evidence="1 2">F1926</strain>
    </source>
</reference>
<proteinExistence type="predicted"/>
<evidence type="ECO:0000313" key="2">
    <source>
        <dbReference type="Proteomes" id="UP000013243"/>
    </source>
</evidence>
<accession>A0A1B1A5R7</accession>